<accession>X1VX28</accession>
<gene>
    <name evidence="1" type="ORF">S12H4_44660</name>
</gene>
<evidence type="ECO:0008006" key="2">
    <source>
        <dbReference type="Google" id="ProtNLM"/>
    </source>
</evidence>
<sequence length="104" mass="11833">NPERFIRWAEKSGSATAQMVKHLLSSRRHPEQGYRSSLGLLRLESRYGKERLEAACRRALSFGLHSYKGVKNILEAGLDKVTLEEPITVTSKTHVNIRGTKYYS</sequence>
<dbReference type="EMBL" id="BARW01027540">
    <property type="protein sequence ID" value="GAJ16020.1"/>
    <property type="molecule type" value="Genomic_DNA"/>
</dbReference>
<protein>
    <recommendedName>
        <fullName evidence="2">IS21 family transposase</fullName>
    </recommendedName>
</protein>
<feature type="non-terminal residue" evidence="1">
    <location>
        <position position="1"/>
    </location>
</feature>
<dbReference type="AlphaFoldDB" id="X1VX28"/>
<name>X1VX28_9ZZZZ</name>
<organism evidence="1">
    <name type="scientific">marine sediment metagenome</name>
    <dbReference type="NCBI Taxonomy" id="412755"/>
    <lineage>
        <taxon>unclassified sequences</taxon>
        <taxon>metagenomes</taxon>
        <taxon>ecological metagenomes</taxon>
    </lineage>
</organism>
<proteinExistence type="predicted"/>
<reference evidence="1" key="1">
    <citation type="journal article" date="2014" name="Front. Microbiol.">
        <title>High frequency of phylogenetically diverse reductive dehalogenase-homologous genes in deep subseafloor sedimentary metagenomes.</title>
        <authorList>
            <person name="Kawai M."/>
            <person name="Futagami T."/>
            <person name="Toyoda A."/>
            <person name="Takaki Y."/>
            <person name="Nishi S."/>
            <person name="Hori S."/>
            <person name="Arai W."/>
            <person name="Tsubouchi T."/>
            <person name="Morono Y."/>
            <person name="Uchiyama I."/>
            <person name="Ito T."/>
            <person name="Fujiyama A."/>
            <person name="Inagaki F."/>
            <person name="Takami H."/>
        </authorList>
    </citation>
    <scope>NUCLEOTIDE SEQUENCE</scope>
    <source>
        <strain evidence="1">Expedition CK06-06</strain>
    </source>
</reference>
<evidence type="ECO:0000313" key="1">
    <source>
        <dbReference type="EMBL" id="GAJ16020.1"/>
    </source>
</evidence>
<comment type="caution">
    <text evidence="1">The sequence shown here is derived from an EMBL/GenBank/DDBJ whole genome shotgun (WGS) entry which is preliminary data.</text>
</comment>